<dbReference type="AlphaFoldDB" id="A0AA95EV80"/>
<proteinExistence type="predicted"/>
<protein>
    <submittedName>
        <fullName evidence="1">Transcriptional regulator</fullName>
    </submittedName>
</protein>
<accession>A0AA95EV80</accession>
<dbReference type="EMBL" id="CP119317">
    <property type="protein sequence ID" value="WEK53372.1"/>
    <property type="molecule type" value="Genomic_DNA"/>
</dbReference>
<reference evidence="1" key="1">
    <citation type="submission" date="2023-03" db="EMBL/GenBank/DDBJ databases">
        <title>Andean soil-derived lignocellulolytic bacterial consortium as a source of novel taxa and putative plastic-active enzymes.</title>
        <authorList>
            <person name="Diaz-Garcia L."/>
            <person name="Chuvochina M."/>
            <person name="Feuerriegel G."/>
            <person name="Bunk B."/>
            <person name="Sproer C."/>
            <person name="Streit W.R."/>
            <person name="Rodriguez L.M."/>
            <person name="Overmann J."/>
            <person name="Jimenez D.J."/>
        </authorList>
    </citation>
    <scope>NUCLEOTIDE SEQUENCE</scope>
    <source>
        <strain evidence="1">MAG 2441</strain>
    </source>
</reference>
<evidence type="ECO:0000313" key="1">
    <source>
        <dbReference type="EMBL" id="WEK53372.1"/>
    </source>
</evidence>
<keyword evidence="2" id="KW-1185">Reference proteome</keyword>
<evidence type="ECO:0000313" key="2">
    <source>
        <dbReference type="Proteomes" id="UP001178662"/>
    </source>
</evidence>
<dbReference type="Proteomes" id="UP001178662">
    <property type="component" value="Chromosome"/>
</dbReference>
<organism evidence="1 2">
    <name type="scientific">Candidatus Cohnella colombiensis</name>
    <dbReference type="NCBI Taxonomy" id="3121368"/>
    <lineage>
        <taxon>Bacteria</taxon>
        <taxon>Bacillati</taxon>
        <taxon>Bacillota</taxon>
        <taxon>Bacilli</taxon>
        <taxon>Bacillales</taxon>
        <taxon>Paenibacillaceae</taxon>
        <taxon>Cohnella</taxon>
    </lineage>
</organism>
<sequence>MPMFEQKYEEWLQKQIDEEKNPRRRERLERGLSYGTVEFLRRIWYPKVGHFDDLNAEWEVIDFHSGYRYLDLSYMPGGAKGAIEIQDYTTHARDLDLRRFKDLCKRHCLLALDEWIFLPIALPAIKDEPQLCQQLVLSFIGKFITTIDIREQLGYLEVETLRHARRLLRPFTPMELAEHLRVTSRHARRISTQLVDLRLLVVASGQRRARAYQLRV</sequence>
<name>A0AA95EV80_9BACL</name>
<gene>
    <name evidence="1" type="ORF">P0Y55_12345</name>
</gene>